<keyword evidence="3" id="KW-1185">Reference proteome</keyword>
<dbReference type="AlphaFoldDB" id="A0A811NZV1"/>
<gene>
    <name evidence="2" type="ORF">NCGR_LOCUS22679</name>
</gene>
<name>A0A811NZV1_9POAL</name>
<comment type="caution">
    <text evidence="2">The sequence shown here is derived from an EMBL/GenBank/DDBJ whole genome shotgun (WGS) entry which is preliminary data.</text>
</comment>
<evidence type="ECO:0000313" key="2">
    <source>
        <dbReference type="EMBL" id="CAD6233211.1"/>
    </source>
</evidence>
<evidence type="ECO:0000256" key="1">
    <source>
        <dbReference type="SAM" id="MobiDB-lite"/>
    </source>
</evidence>
<organism evidence="2 3">
    <name type="scientific">Miscanthus lutarioriparius</name>
    <dbReference type="NCBI Taxonomy" id="422564"/>
    <lineage>
        <taxon>Eukaryota</taxon>
        <taxon>Viridiplantae</taxon>
        <taxon>Streptophyta</taxon>
        <taxon>Embryophyta</taxon>
        <taxon>Tracheophyta</taxon>
        <taxon>Spermatophyta</taxon>
        <taxon>Magnoliopsida</taxon>
        <taxon>Liliopsida</taxon>
        <taxon>Poales</taxon>
        <taxon>Poaceae</taxon>
        <taxon>PACMAD clade</taxon>
        <taxon>Panicoideae</taxon>
        <taxon>Andropogonodae</taxon>
        <taxon>Andropogoneae</taxon>
        <taxon>Saccharinae</taxon>
        <taxon>Miscanthus</taxon>
    </lineage>
</organism>
<reference evidence="2" key="1">
    <citation type="submission" date="2020-10" db="EMBL/GenBank/DDBJ databases">
        <authorList>
            <person name="Han B."/>
            <person name="Lu T."/>
            <person name="Zhao Q."/>
            <person name="Huang X."/>
            <person name="Zhao Y."/>
        </authorList>
    </citation>
    <scope>NUCLEOTIDE SEQUENCE</scope>
</reference>
<proteinExistence type="predicted"/>
<feature type="compositionally biased region" description="Low complexity" evidence="1">
    <location>
        <begin position="76"/>
        <end position="90"/>
    </location>
</feature>
<accession>A0A811NZV1</accession>
<dbReference type="EMBL" id="CAJGYO010000005">
    <property type="protein sequence ID" value="CAD6233211.1"/>
    <property type="molecule type" value="Genomic_DNA"/>
</dbReference>
<sequence length="270" mass="30284">MRPPKLVQGRLKSFTLHTTQEDFNIDISDVTGVSQTLPPQPVHQQPPHCPGPSARPRSEEDDDDDDFMQPPTRHPVTNNNQRRTTNVVVNARRDEKLQKKNAPCTDPPMKLRDINDTVYYMPHHSIPEKPANIQPVTTIQFPSILSELGGVVNVTVAKPKRKLLVQALAEFDIKSKKATTFLNRGQLMLQASHDQLLAKVRSILENQSCENNSIDHQAQPTAPSAADANDLDMHDMISITEIEHARCQISAKDMSLTNTYTGRLMCLKFV</sequence>
<feature type="region of interest" description="Disordered" evidence="1">
    <location>
        <begin position="28"/>
        <end position="108"/>
    </location>
</feature>
<protein>
    <submittedName>
        <fullName evidence="2">Uncharacterized protein</fullName>
    </submittedName>
</protein>
<dbReference type="Proteomes" id="UP000604825">
    <property type="component" value="Unassembled WGS sequence"/>
</dbReference>
<evidence type="ECO:0000313" key="3">
    <source>
        <dbReference type="Proteomes" id="UP000604825"/>
    </source>
</evidence>
<dbReference type="OrthoDB" id="653429at2759"/>